<keyword evidence="7" id="KW-0106">Calcium</keyword>
<dbReference type="CDD" id="cd00044">
    <property type="entry name" value="CysPc"/>
    <property type="match status" value="1"/>
</dbReference>
<dbReference type="InterPro" id="IPR018247">
    <property type="entry name" value="EF_Hand_1_Ca_BS"/>
</dbReference>
<keyword evidence="2 10" id="KW-0645">Protease</keyword>
<dbReference type="InterPro" id="IPR036213">
    <property type="entry name" value="Calpain_III_sf"/>
</dbReference>
<evidence type="ECO:0000313" key="13">
    <source>
        <dbReference type="Ensembl" id="ENSACOP00000017463.1"/>
    </source>
</evidence>
<dbReference type="SUPFAM" id="SSF54001">
    <property type="entry name" value="Cysteine proteinases"/>
    <property type="match status" value="1"/>
</dbReference>
<comment type="similarity">
    <text evidence="1">Belongs to the peptidase C2 family.</text>
</comment>
<dbReference type="AlphaFoldDB" id="A0A8B9G3B1"/>
<dbReference type="SMART" id="SM00230">
    <property type="entry name" value="CysPc"/>
    <property type="match status" value="1"/>
</dbReference>
<dbReference type="GO" id="GO:0005509">
    <property type="term" value="F:calcium ion binding"/>
    <property type="evidence" value="ECO:0007669"/>
    <property type="project" value="InterPro"/>
</dbReference>
<proteinExistence type="inferred from homology"/>
<dbReference type="Pfam" id="PF01067">
    <property type="entry name" value="Calpain_III"/>
    <property type="match status" value="1"/>
</dbReference>
<evidence type="ECO:0000256" key="6">
    <source>
        <dbReference type="ARBA" id="ARBA00022807"/>
    </source>
</evidence>
<evidence type="ECO:0000256" key="7">
    <source>
        <dbReference type="ARBA" id="ARBA00022837"/>
    </source>
</evidence>
<comment type="function">
    <text evidence="8">Calcium-regulated non-lysosomal thiol-protease which catalyze limited proteolysis of substrates involved in cytoskeletal remodeling and signal transduction.</text>
</comment>
<dbReference type="SMART" id="SM00720">
    <property type="entry name" value="calpain_III"/>
    <property type="match status" value="1"/>
</dbReference>
<feature type="active site" evidence="9 10">
    <location>
        <position position="120"/>
    </location>
</feature>
<dbReference type="PANTHER" id="PTHR10183:SF322">
    <property type="entry name" value="CALPAIN-11"/>
    <property type="match status" value="1"/>
</dbReference>
<dbReference type="InterPro" id="IPR000169">
    <property type="entry name" value="Pept_cys_AS"/>
</dbReference>
<dbReference type="Ensembl" id="ENSACOT00000018100.1">
    <property type="protein sequence ID" value="ENSACOP00000017463.1"/>
    <property type="gene ID" value="ENSACOG00000011979.1"/>
</dbReference>
<dbReference type="InterPro" id="IPR022683">
    <property type="entry name" value="Calpain_III"/>
</dbReference>
<dbReference type="SUPFAM" id="SSF47473">
    <property type="entry name" value="EF-hand"/>
    <property type="match status" value="1"/>
</dbReference>
<dbReference type="PROSITE" id="PS00018">
    <property type="entry name" value="EF_HAND_1"/>
    <property type="match status" value="1"/>
</dbReference>
<accession>A0A8B9G3B1</accession>
<dbReference type="GO" id="GO:0004198">
    <property type="term" value="F:calcium-dependent cysteine-type endopeptidase activity"/>
    <property type="evidence" value="ECO:0007669"/>
    <property type="project" value="InterPro"/>
</dbReference>
<organism evidence="13 14">
    <name type="scientific">Amazona collaria</name>
    <name type="common">yellow-billed parrot</name>
    <dbReference type="NCBI Taxonomy" id="241587"/>
    <lineage>
        <taxon>Eukaryota</taxon>
        <taxon>Metazoa</taxon>
        <taxon>Chordata</taxon>
        <taxon>Craniata</taxon>
        <taxon>Vertebrata</taxon>
        <taxon>Euteleostomi</taxon>
        <taxon>Archelosauria</taxon>
        <taxon>Archosauria</taxon>
        <taxon>Dinosauria</taxon>
        <taxon>Saurischia</taxon>
        <taxon>Theropoda</taxon>
        <taxon>Coelurosauria</taxon>
        <taxon>Aves</taxon>
        <taxon>Neognathae</taxon>
        <taxon>Neoaves</taxon>
        <taxon>Telluraves</taxon>
        <taxon>Australaves</taxon>
        <taxon>Psittaciformes</taxon>
        <taxon>Psittacidae</taxon>
        <taxon>Amazona</taxon>
    </lineage>
</organism>
<dbReference type="InterPro" id="IPR001300">
    <property type="entry name" value="Peptidase_C2_calpain_cat"/>
</dbReference>
<feature type="domain" description="EF-hand" evidence="12">
    <location>
        <begin position="580"/>
        <end position="615"/>
    </location>
</feature>
<keyword evidence="14" id="KW-1185">Reference proteome</keyword>
<dbReference type="InterPro" id="IPR033883">
    <property type="entry name" value="C2_III"/>
</dbReference>
<keyword evidence="4" id="KW-0677">Repeat</keyword>
<dbReference type="InterPro" id="IPR022682">
    <property type="entry name" value="Calpain_domain_III"/>
</dbReference>
<dbReference type="Gene3D" id="2.60.120.380">
    <property type="match status" value="1"/>
</dbReference>
<keyword evidence="5 10" id="KW-0378">Hydrolase</keyword>
<evidence type="ECO:0000256" key="9">
    <source>
        <dbReference type="PIRSR" id="PIRSR622684-1"/>
    </source>
</evidence>
<evidence type="ECO:0000259" key="12">
    <source>
        <dbReference type="PROSITE" id="PS50222"/>
    </source>
</evidence>
<evidence type="ECO:0000259" key="11">
    <source>
        <dbReference type="PROSITE" id="PS50203"/>
    </source>
</evidence>
<dbReference type="InterPro" id="IPR002048">
    <property type="entry name" value="EF_hand_dom"/>
</dbReference>
<evidence type="ECO:0000313" key="14">
    <source>
        <dbReference type="Proteomes" id="UP000694522"/>
    </source>
</evidence>
<dbReference type="Proteomes" id="UP000694522">
    <property type="component" value="Unplaced"/>
</dbReference>
<keyword evidence="6 10" id="KW-0788">Thiol protease</keyword>
<feature type="active site" evidence="9 10">
    <location>
        <position position="301"/>
    </location>
</feature>
<dbReference type="Gene3D" id="1.10.238.10">
    <property type="entry name" value="EF-hand"/>
    <property type="match status" value="1"/>
</dbReference>
<dbReference type="GO" id="GO:0005737">
    <property type="term" value="C:cytoplasm"/>
    <property type="evidence" value="ECO:0007669"/>
    <property type="project" value="TreeGrafter"/>
</dbReference>
<dbReference type="PROSITE" id="PS00139">
    <property type="entry name" value="THIOL_PROTEASE_CYS"/>
    <property type="match status" value="1"/>
</dbReference>
<dbReference type="Gene3D" id="3.90.70.10">
    <property type="entry name" value="Cysteine proteinases"/>
    <property type="match status" value="1"/>
</dbReference>
<evidence type="ECO:0000256" key="1">
    <source>
        <dbReference type="ARBA" id="ARBA00007623"/>
    </source>
</evidence>
<dbReference type="CDD" id="cd00214">
    <property type="entry name" value="Calpain_III"/>
    <property type="match status" value="1"/>
</dbReference>
<dbReference type="InterPro" id="IPR038765">
    <property type="entry name" value="Papain-like_cys_pep_sf"/>
</dbReference>
<dbReference type="PROSITE" id="PS50222">
    <property type="entry name" value="EF_HAND_2"/>
    <property type="match status" value="1"/>
</dbReference>
<dbReference type="InterPro" id="IPR022684">
    <property type="entry name" value="Calpain_cysteine_protease"/>
</dbReference>
<dbReference type="SUPFAM" id="SSF49758">
    <property type="entry name" value="Calpain large subunit, middle domain (domain III)"/>
    <property type="match status" value="1"/>
</dbReference>
<reference evidence="13" key="1">
    <citation type="submission" date="2025-08" db="UniProtKB">
        <authorList>
            <consortium name="Ensembl"/>
        </authorList>
    </citation>
    <scope>IDENTIFICATION</scope>
</reference>
<reference evidence="13" key="2">
    <citation type="submission" date="2025-09" db="UniProtKB">
        <authorList>
            <consortium name="Ensembl"/>
        </authorList>
    </citation>
    <scope>IDENTIFICATION</scope>
</reference>
<dbReference type="GO" id="GO:0006508">
    <property type="term" value="P:proteolysis"/>
    <property type="evidence" value="ECO:0007669"/>
    <property type="project" value="UniProtKB-KW"/>
</dbReference>
<evidence type="ECO:0000256" key="10">
    <source>
        <dbReference type="PROSITE-ProRule" id="PRU00239"/>
    </source>
</evidence>
<feature type="domain" description="Calpain catalytic" evidence="11">
    <location>
        <begin position="61"/>
        <end position="359"/>
    </location>
</feature>
<evidence type="ECO:0000256" key="4">
    <source>
        <dbReference type="ARBA" id="ARBA00022737"/>
    </source>
</evidence>
<name>A0A8B9G3B1_9PSIT</name>
<sequence length="679" mass="76958">MADVPRGCLGSGPCLSPTMPVHCRERNRLKAEGLGQHNNAIKYLNQDYEALKQECIESGTLFRDPQFPAGPSALGFKELGPHSSKTRGVEWKRPSVMGDPQFIVGGATRTDICQGALGDCWLLAAIGSLTLNEELLHRVVPHGQSFQEDYAGIFHFQIWQFGEWVDVVVDDQLPTKDGELLFVHSAECTEFWSALLEKAYAKLNGCYESLSGGSTTEGFEDFTGGVAEMYDLKRPPRNMGHIIRKALERGSLLGCSIDITSAFDMEAVTFKKLVKGHAYSVTAFRDVNYRGQQEQLIRIRNPWGQVEWTGAWSDGSSEWDNIDPGDREELQLKMEDGEFWMSFRDFMREFSRLEICNLTPDALTKDELSRWHTQVFEGTWRRGSSAGGCRNHPATFWINPQFKIKLLEEDDDPGDDEVACSFLVALMQKHRRRERRVGGDMHTIGFAVYEVPEEVRPDVHLKKDFFLRNQSRARSETFINLREVSNQIRLPPGEYIVVPSTFEPHKEADFVLRVFTEKQSDTDLLSRLGFDACAQPSSSSSDKDLKTDGFSLDSCRNMVNLMDKDGSARLGLVEFQILWNKIRSWLTIFRQHDLDKSGTMSSYEMRMALESAGFKLNNKLHQVVVARYADDDMGVDFDNFVCCLVKLEAMFRFFQSMDAEGTGTAVMNLTEVRTQLCGR</sequence>
<dbReference type="PRINTS" id="PR00704">
    <property type="entry name" value="CALPAIN"/>
</dbReference>
<dbReference type="PROSITE" id="PS50203">
    <property type="entry name" value="CALPAIN_CAT"/>
    <property type="match status" value="1"/>
</dbReference>
<evidence type="ECO:0000256" key="3">
    <source>
        <dbReference type="ARBA" id="ARBA00022723"/>
    </source>
</evidence>
<evidence type="ECO:0000256" key="8">
    <source>
        <dbReference type="ARBA" id="ARBA00054695"/>
    </source>
</evidence>
<keyword evidence="3" id="KW-0479">Metal-binding</keyword>
<dbReference type="FunFam" id="3.90.70.10:FF:000001">
    <property type="entry name" value="Calpain-1 catalytic subunit"/>
    <property type="match status" value="1"/>
</dbReference>
<dbReference type="Pfam" id="PF00648">
    <property type="entry name" value="Peptidase_C2"/>
    <property type="match status" value="1"/>
</dbReference>
<protein>
    <submittedName>
        <fullName evidence="13">Calpain 11</fullName>
    </submittedName>
</protein>
<dbReference type="InterPro" id="IPR011992">
    <property type="entry name" value="EF-hand-dom_pair"/>
</dbReference>
<evidence type="ECO:0000256" key="2">
    <source>
        <dbReference type="ARBA" id="ARBA00022670"/>
    </source>
</evidence>
<evidence type="ECO:0000256" key="5">
    <source>
        <dbReference type="ARBA" id="ARBA00022801"/>
    </source>
</evidence>
<dbReference type="FunFam" id="2.60.120.380:FF:000001">
    <property type="entry name" value="Calpain-1 catalytic subunit"/>
    <property type="match status" value="1"/>
</dbReference>
<feature type="active site" evidence="9 10">
    <location>
        <position position="277"/>
    </location>
</feature>
<dbReference type="PANTHER" id="PTHR10183">
    <property type="entry name" value="CALPAIN"/>
    <property type="match status" value="1"/>
</dbReference>